<dbReference type="InterPro" id="IPR041705">
    <property type="entry name" value="PIN_Sll0205"/>
</dbReference>
<evidence type="ECO:0000313" key="3">
    <source>
        <dbReference type="Proteomes" id="UP000218287"/>
    </source>
</evidence>
<gene>
    <name evidence="2" type="ORF">NIES21_29370</name>
</gene>
<dbReference type="Gene3D" id="3.40.50.1010">
    <property type="entry name" value="5'-nuclease"/>
    <property type="match status" value="1"/>
</dbReference>
<organism evidence="2 3">
    <name type="scientific">Anabaenopsis circularis NIES-21</name>
    <dbReference type="NCBI Taxonomy" id="1085406"/>
    <lineage>
        <taxon>Bacteria</taxon>
        <taxon>Bacillati</taxon>
        <taxon>Cyanobacteriota</taxon>
        <taxon>Cyanophyceae</taxon>
        <taxon>Nostocales</taxon>
        <taxon>Nodulariaceae</taxon>
        <taxon>Anabaenopsis</taxon>
    </lineage>
</organism>
<evidence type="ECO:0000313" key="2">
    <source>
        <dbReference type="EMBL" id="BAY17103.1"/>
    </source>
</evidence>
<keyword evidence="3" id="KW-1185">Reference proteome</keyword>
<protein>
    <recommendedName>
        <fullName evidence="1">PIN domain-containing protein</fullName>
    </recommendedName>
</protein>
<feature type="domain" description="PIN" evidence="1">
    <location>
        <begin position="2"/>
        <end position="121"/>
    </location>
</feature>
<reference evidence="2 3" key="1">
    <citation type="submission" date="2017-06" db="EMBL/GenBank/DDBJ databases">
        <title>Genome sequencing of cyanobaciteial culture collection at National Institute for Environmental Studies (NIES).</title>
        <authorList>
            <person name="Hirose Y."/>
            <person name="Shimura Y."/>
            <person name="Fujisawa T."/>
            <person name="Nakamura Y."/>
            <person name="Kawachi M."/>
        </authorList>
    </citation>
    <scope>NUCLEOTIDE SEQUENCE [LARGE SCALE GENOMIC DNA]</scope>
    <source>
        <strain evidence="2 3">NIES-21</strain>
    </source>
</reference>
<dbReference type="InterPro" id="IPR002716">
    <property type="entry name" value="PIN_dom"/>
</dbReference>
<dbReference type="CDD" id="cd09872">
    <property type="entry name" value="PIN_Sll0205-like"/>
    <property type="match status" value="1"/>
</dbReference>
<name>A0A1Z4GHW8_9CYAN</name>
<evidence type="ECO:0000259" key="1">
    <source>
        <dbReference type="Pfam" id="PF01850"/>
    </source>
</evidence>
<dbReference type="PANTHER" id="PTHR36173:SF1">
    <property type="entry name" value="RIBONUCLEASE VAPC22"/>
    <property type="match status" value="1"/>
</dbReference>
<dbReference type="PANTHER" id="PTHR36173">
    <property type="entry name" value="RIBONUCLEASE VAPC16-RELATED"/>
    <property type="match status" value="1"/>
</dbReference>
<dbReference type="Pfam" id="PF01850">
    <property type="entry name" value="PIN"/>
    <property type="match status" value="1"/>
</dbReference>
<sequence length="129" mass="14636">MIILDTHIWIWWVDNNVRLNQTYRNWIEEYQSQGLGISLISCWEVAKLVENSKLAFSISVEEWLTAALAYPGVQLLELTIPIIVESTKLTGFHRDPSDQLIVATARIHCCPLLTADAKILAYPGVQTLK</sequence>
<dbReference type="AlphaFoldDB" id="A0A1Z4GHW8"/>
<dbReference type="InterPro" id="IPR029060">
    <property type="entry name" value="PIN-like_dom_sf"/>
</dbReference>
<dbReference type="SUPFAM" id="SSF88723">
    <property type="entry name" value="PIN domain-like"/>
    <property type="match status" value="1"/>
</dbReference>
<dbReference type="Proteomes" id="UP000218287">
    <property type="component" value="Chromosome"/>
</dbReference>
<accession>A0A1Z4GHW8</accession>
<dbReference type="InterPro" id="IPR052919">
    <property type="entry name" value="TA_system_RNase"/>
</dbReference>
<dbReference type="EMBL" id="AP018174">
    <property type="protein sequence ID" value="BAY17103.1"/>
    <property type="molecule type" value="Genomic_DNA"/>
</dbReference>
<proteinExistence type="predicted"/>
<dbReference type="OrthoDB" id="9798990at2"/>